<dbReference type="Pfam" id="PF13639">
    <property type="entry name" value="zf-RING_2"/>
    <property type="match status" value="1"/>
</dbReference>
<evidence type="ECO:0000313" key="6">
    <source>
        <dbReference type="Proteomes" id="UP001150907"/>
    </source>
</evidence>
<feature type="region of interest" description="Disordered" evidence="3">
    <location>
        <begin position="398"/>
        <end position="430"/>
    </location>
</feature>
<comment type="caution">
    <text evidence="5">The sequence shown here is derived from an EMBL/GenBank/DDBJ whole genome shotgun (WGS) entry which is preliminary data.</text>
</comment>
<dbReference type="GO" id="GO:0031297">
    <property type="term" value="P:replication fork processing"/>
    <property type="evidence" value="ECO:0007669"/>
    <property type="project" value="TreeGrafter"/>
</dbReference>
<keyword evidence="1" id="KW-0479">Metal-binding</keyword>
<dbReference type="PANTHER" id="PTHR46569:SF1">
    <property type="entry name" value="E3 UBIQUITIN-PROTEIN LIGASE RFWD3-RELATED"/>
    <property type="match status" value="1"/>
</dbReference>
<dbReference type="CDD" id="cd16448">
    <property type="entry name" value="RING-H2"/>
    <property type="match status" value="1"/>
</dbReference>
<dbReference type="InterPro" id="IPR013083">
    <property type="entry name" value="Znf_RING/FYVE/PHD"/>
</dbReference>
<feature type="coiled-coil region" evidence="2">
    <location>
        <begin position="167"/>
        <end position="201"/>
    </location>
</feature>
<keyword evidence="1" id="KW-0863">Zinc-finger</keyword>
<dbReference type="EMBL" id="JANBQF010000009">
    <property type="protein sequence ID" value="KAJ2008204.1"/>
    <property type="molecule type" value="Genomic_DNA"/>
</dbReference>
<keyword evidence="1" id="KW-0862">Zinc</keyword>
<evidence type="ECO:0000256" key="1">
    <source>
        <dbReference type="PROSITE-ProRule" id="PRU00175"/>
    </source>
</evidence>
<feature type="compositionally biased region" description="Low complexity" evidence="3">
    <location>
        <begin position="8"/>
        <end position="19"/>
    </location>
</feature>
<dbReference type="OrthoDB" id="8062037at2759"/>
<dbReference type="GO" id="GO:0008270">
    <property type="term" value="F:zinc ion binding"/>
    <property type="evidence" value="ECO:0007669"/>
    <property type="project" value="UniProtKB-KW"/>
</dbReference>
<proteinExistence type="predicted"/>
<dbReference type="Proteomes" id="UP001150907">
    <property type="component" value="Unassembled WGS sequence"/>
</dbReference>
<dbReference type="InterPro" id="IPR001841">
    <property type="entry name" value="Znf_RING"/>
</dbReference>
<dbReference type="AlphaFoldDB" id="A0A9W8BIV8"/>
<dbReference type="InterPro" id="IPR052639">
    <property type="entry name" value="TRAIP_ubiq-protein_ligase"/>
</dbReference>
<accession>A0A9W8BIV8</accession>
<organism evidence="5 6">
    <name type="scientific">Coemansia thaxteri</name>
    <dbReference type="NCBI Taxonomy" id="2663907"/>
    <lineage>
        <taxon>Eukaryota</taxon>
        <taxon>Fungi</taxon>
        <taxon>Fungi incertae sedis</taxon>
        <taxon>Zoopagomycota</taxon>
        <taxon>Kickxellomycotina</taxon>
        <taxon>Kickxellomycetes</taxon>
        <taxon>Kickxellales</taxon>
        <taxon>Kickxellaceae</taxon>
        <taxon>Coemansia</taxon>
    </lineage>
</organism>
<dbReference type="GO" id="GO:0016567">
    <property type="term" value="P:protein ubiquitination"/>
    <property type="evidence" value="ECO:0007669"/>
    <property type="project" value="TreeGrafter"/>
</dbReference>
<feature type="domain" description="RING-type" evidence="4">
    <location>
        <begin position="40"/>
        <end position="65"/>
    </location>
</feature>
<name>A0A9W8BIV8_9FUNG</name>
<sequence>MSLLDNISGLGAKSGASGSSSGGGDRANDNWADRPSVLGCGHVFHQGCISAWLAQSNRGTCPTCRTKHTGEAIAIYFDREAADDDQPQAGGAESPQVKHRNKVIKTLCANIESAMAEAKTATQKLDEANARYLAKEQEHLKEVANVQSTKAKAAAYKKIGHELKVQNMKLEATIAEQARKIEELQGASDTLSAQLDEQKRVVEAMGDVRGTNERLVRSMKAERTRAETQAALNAQLATRIAALEKTNTSETADLAQTPAGVDMSGADVSQNISRIDLTETCSDLDSESLEEDTAAIGRSIGRRLAKTRKSLASVRRTAKFELPVAAFSGAESSANARLNPFAASPIQPIQFGAPSLAYYVPSNGGELPAKDVVVTSSRQIQGRHIRALRRPAVAAAAMSDGLGGSRQSGFGSRRSTSSVQSKINWGLKKS</sequence>
<feature type="coiled-coil region" evidence="2">
    <location>
        <begin position="104"/>
        <end position="138"/>
    </location>
</feature>
<dbReference type="SUPFAM" id="SSF57850">
    <property type="entry name" value="RING/U-box"/>
    <property type="match status" value="1"/>
</dbReference>
<dbReference type="GO" id="GO:0005634">
    <property type="term" value="C:nucleus"/>
    <property type="evidence" value="ECO:0007669"/>
    <property type="project" value="TreeGrafter"/>
</dbReference>
<reference evidence="5" key="1">
    <citation type="submission" date="2022-07" db="EMBL/GenBank/DDBJ databases">
        <title>Phylogenomic reconstructions and comparative analyses of Kickxellomycotina fungi.</title>
        <authorList>
            <person name="Reynolds N.K."/>
            <person name="Stajich J.E."/>
            <person name="Barry K."/>
            <person name="Grigoriev I.V."/>
            <person name="Crous P."/>
            <person name="Smith M.E."/>
        </authorList>
    </citation>
    <scope>NUCLEOTIDE SEQUENCE</scope>
    <source>
        <strain evidence="5">IMI 214461</strain>
    </source>
</reference>
<evidence type="ECO:0000256" key="2">
    <source>
        <dbReference type="SAM" id="Coils"/>
    </source>
</evidence>
<evidence type="ECO:0000256" key="3">
    <source>
        <dbReference type="SAM" id="MobiDB-lite"/>
    </source>
</evidence>
<gene>
    <name evidence="5" type="ORF">H4R26_000324</name>
</gene>
<dbReference type="PANTHER" id="PTHR46569">
    <property type="entry name" value="E3 UBIQUITIN-PROTEIN LIGASE TRAIP"/>
    <property type="match status" value="1"/>
</dbReference>
<evidence type="ECO:0000259" key="4">
    <source>
        <dbReference type="PROSITE" id="PS50089"/>
    </source>
</evidence>
<keyword evidence="2" id="KW-0175">Coiled coil</keyword>
<protein>
    <recommendedName>
        <fullName evidence="4">RING-type domain-containing protein</fullName>
    </recommendedName>
</protein>
<keyword evidence="6" id="KW-1185">Reference proteome</keyword>
<evidence type="ECO:0000313" key="5">
    <source>
        <dbReference type="EMBL" id="KAJ2008204.1"/>
    </source>
</evidence>
<feature type="compositionally biased region" description="Low complexity" evidence="3">
    <location>
        <begin position="407"/>
        <end position="418"/>
    </location>
</feature>
<dbReference type="PROSITE" id="PS50089">
    <property type="entry name" value="ZF_RING_2"/>
    <property type="match status" value="1"/>
</dbReference>
<dbReference type="Gene3D" id="3.30.40.10">
    <property type="entry name" value="Zinc/RING finger domain, C3HC4 (zinc finger)"/>
    <property type="match status" value="1"/>
</dbReference>
<feature type="region of interest" description="Disordered" evidence="3">
    <location>
        <begin position="1"/>
        <end position="30"/>
    </location>
</feature>
<dbReference type="GO" id="GO:0061630">
    <property type="term" value="F:ubiquitin protein ligase activity"/>
    <property type="evidence" value="ECO:0007669"/>
    <property type="project" value="TreeGrafter"/>
</dbReference>
<dbReference type="GO" id="GO:0090734">
    <property type="term" value="C:site of DNA damage"/>
    <property type="evidence" value="ECO:0007669"/>
    <property type="project" value="TreeGrafter"/>
</dbReference>